<sequence>MVLLAHGSLLRYNPIKDRLWFRFTNTSRNIGLFLIYKASICFAEEVFNDTRSTTERGGEAEMDFYFFLIMRTGT</sequence>
<reference evidence="1 2" key="1">
    <citation type="journal article" date="2004" name="Nature">
        <title>Genome evolution in yeasts.</title>
        <authorList>
            <consortium name="Genolevures"/>
            <person name="Dujon B."/>
            <person name="Sherman D."/>
            <person name="Fischer G."/>
            <person name="Durrens P."/>
            <person name="Casaregola S."/>
            <person name="Lafontaine I."/>
            <person name="de Montigny J."/>
            <person name="Marck C."/>
            <person name="Neuveglise C."/>
            <person name="Talla E."/>
            <person name="Goffard N."/>
            <person name="Frangeul L."/>
            <person name="Aigle M."/>
            <person name="Anthouard V."/>
            <person name="Babour A."/>
            <person name="Barbe V."/>
            <person name="Barnay S."/>
            <person name="Blanchin S."/>
            <person name="Beckerich J.M."/>
            <person name="Beyne E."/>
            <person name="Bleykasten C."/>
            <person name="Boisrame A."/>
            <person name="Boyer J."/>
            <person name="Cattolico L."/>
            <person name="Confanioleri F."/>
            <person name="de Daruvar A."/>
            <person name="Despons L."/>
            <person name="Fabre E."/>
            <person name="Fairhead C."/>
            <person name="Ferry-Dumazet H."/>
            <person name="Groppi A."/>
            <person name="Hantraye F."/>
            <person name="Hennequin C."/>
            <person name="Jauniaux N."/>
            <person name="Joyet P."/>
            <person name="Kachouri R."/>
            <person name="Kerrest A."/>
            <person name="Koszul R."/>
            <person name="Lemaire M."/>
            <person name="Lesur I."/>
            <person name="Ma L."/>
            <person name="Muller H."/>
            <person name="Nicaud J.M."/>
            <person name="Nikolski M."/>
            <person name="Oztas S."/>
            <person name="Ozier-Kalogeropoulos O."/>
            <person name="Pellenz S."/>
            <person name="Potier S."/>
            <person name="Richard G.F."/>
            <person name="Straub M.L."/>
            <person name="Suleau A."/>
            <person name="Swennene D."/>
            <person name="Tekaia F."/>
            <person name="Wesolowski-Louvel M."/>
            <person name="Westhof E."/>
            <person name="Wirth B."/>
            <person name="Zeniou-Meyer M."/>
            <person name="Zivanovic I."/>
            <person name="Bolotin-Fukuhara M."/>
            <person name="Thierry A."/>
            <person name="Bouchier C."/>
            <person name="Caudron B."/>
            <person name="Scarpelli C."/>
            <person name="Gaillardin C."/>
            <person name="Weissenbach J."/>
            <person name="Wincker P."/>
            <person name="Souciet J.L."/>
        </authorList>
    </citation>
    <scope>NUCLEOTIDE SEQUENCE [LARGE SCALE GENOMIC DNA]</scope>
    <source>
        <strain evidence="2">ATCC 36239 / CBS 767 / BCRC 21394 / JCM 1990 / NBRC 0083 / IGC 2968</strain>
    </source>
</reference>
<accession>Q6BSS2</accession>
<organism evidence="1 2">
    <name type="scientific">Debaryomyces hansenii (strain ATCC 36239 / CBS 767 / BCRC 21394 / JCM 1990 / NBRC 0083 / IGC 2968)</name>
    <name type="common">Yeast</name>
    <name type="synonym">Torulaspora hansenii</name>
    <dbReference type="NCBI Taxonomy" id="284592"/>
    <lineage>
        <taxon>Eukaryota</taxon>
        <taxon>Fungi</taxon>
        <taxon>Dikarya</taxon>
        <taxon>Ascomycota</taxon>
        <taxon>Saccharomycotina</taxon>
        <taxon>Pichiomycetes</taxon>
        <taxon>Debaryomycetaceae</taxon>
        <taxon>Debaryomyces</taxon>
    </lineage>
</organism>
<proteinExistence type="predicted"/>
<evidence type="ECO:0000313" key="2">
    <source>
        <dbReference type="Proteomes" id="UP000000599"/>
    </source>
</evidence>
<dbReference type="RefSeq" id="XP_458748.2">
    <property type="nucleotide sequence ID" value="XM_458748.2"/>
</dbReference>
<dbReference type="KEGG" id="dha:DEHA2D06666g"/>
<dbReference type="GeneID" id="2901342"/>
<dbReference type="Proteomes" id="UP000000599">
    <property type="component" value="Chromosome D"/>
</dbReference>
<protein>
    <submittedName>
        <fullName evidence="1">DEHA2D06666p</fullName>
    </submittedName>
</protein>
<keyword evidence="2" id="KW-1185">Reference proteome</keyword>
<dbReference type="InParanoid" id="Q6BSS2"/>
<gene>
    <name evidence="1" type="ordered locus">DEHA2D06666g</name>
</gene>
<name>Q6BSS2_DEBHA</name>
<dbReference type="EMBL" id="CR382136">
    <property type="protein sequence ID" value="CAG86892.2"/>
    <property type="molecule type" value="Genomic_DNA"/>
</dbReference>
<evidence type="ECO:0000313" key="1">
    <source>
        <dbReference type="EMBL" id="CAG86892.2"/>
    </source>
</evidence>
<dbReference type="AlphaFoldDB" id="Q6BSS2"/>
<dbReference type="VEuPathDB" id="FungiDB:DEHA2D06666g"/>
<dbReference type="HOGENOM" id="CLU_2687794_0_0_1"/>